<accession>A0A9W6BSL5</accession>
<keyword evidence="2" id="KW-0805">Transcription regulation</keyword>
<feature type="domain" description="AP2/ERF" evidence="8">
    <location>
        <begin position="21"/>
        <end position="104"/>
    </location>
</feature>
<feature type="chain" id="PRO_5040729253" description="AP2/ERF domain-containing protein" evidence="7">
    <location>
        <begin position="18"/>
        <end position="1677"/>
    </location>
</feature>
<organism evidence="9 10">
    <name type="scientific">Pleodorina starrii</name>
    <dbReference type="NCBI Taxonomy" id="330485"/>
    <lineage>
        <taxon>Eukaryota</taxon>
        <taxon>Viridiplantae</taxon>
        <taxon>Chlorophyta</taxon>
        <taxon>core chlorophytes</taxon>
        <taxon>Chlorophyceae</taxon>
        <taxon>CS clade</taxon>
        <taxon>Chlamydomonadales</taxon>
        <taxon>Volvocaceae</taxon>
        <taxon>Pleodorina</taxon>
    </lineage>
</organism>
<name>A0A9W6BSL5_9CHLO</name>
<dbReference type="InterPro" id="IPR036955">
    <property type="entry name" value="AP2/ERF_dom_sf"/>
</dbReference>
<feature type="compositionally biased region" description="Gly residues" evidence="6">
    <location>
        <begin position="482"/>
        <end position="491"/>
    </location>
</feature>
<dbReference type="InterPro" id="IPR016177">
    <property type="entry name" value="DNA-bd_dom_sf"/>
</dbReference>
<feature type="compositionally biased region" description="Low complexity" evidence="6">
    <location>
        <begin position="186"/>
        <end position="197"/>
    </location>
</feature>
<dbReference type="SMART" id="SM00380">
    <property type="entry name" value="AP2"/>
    <property type="match status" value="1"/>
</dbReference>
<dbReference type="Proteomes" id="UP001165080">
    <property type="component" value="Unassembled WGS sequence"/>
</dbReference>
<feature type="region of interest" description="Disordered" evidence="6">
    <location>
        <begin position="362"/>
        <end position="429"/>
    </location>
</feature>
<comment type="subcellular location">
    <subcellularLocation>
        <location evidence="1">Nucleus</location>
    </subcellularLocation>
</comment>
<evidence type="ECO:0000256" key="7">
    <source>
        <dbReference type="SAM" id="SignalP"/>
    </source>
</evidence>
<feature type="region of interest" description="Disordered" evidence="6">
    <location>
        <begin position="116"/>
        <end position="211"/>
    </location>
</feature>
<evidence type="ECO:0000256" key="4">
    <source>
        <dbReference type="ARBA" id="ARBA00023163"/>
    </source>
</evidence>
<evidence type="ECO:0000256" key="5">
    <source>
        <dbReference type="ARBA" id="ARBA00023242"/>
    </source>
</evidence>
<feature type="signal peptide" evidence="7">
    <location>
        <begin position="1"/>
        <end position="17"/>
    </location>
</feature>
<dbReference type="SUPFAM" id="SSF54171">
    <property type="entry name" value="DNA-binding domain"/>
    <property type="match status" value="1"/>
</dbReference>
<keyword evidence="3" id="KW-0238">DNA-binding</keyword>
<sequence length="1677" mass="182838">MPCGLLLLLVVRYPLHCGGVLYRDLRLLALPYVVRQHNPISSAVAMARVLVECTEGGGQGMQAPIKSSGKYLYLGSYNTEAEAAAVFDQAAIRIRGPKARLNSDYVDADGKIRHDASICSATQPTPVSPAANEEPRAPPPGPRRSTYPAPLHLGSRRPREPPAAAADVRAGGGGGAGDSPRGYRDAAAATGSAMTMARPGDSGSDGPSQLGIAAESADADAAAAIAARRRHGGALEGVDLRLDQLSHLGLGGGLQGSASQQLSGAAAAPTSAPAPADGAAAAALPATARSTAAAVARLQQAHEDAAVAEALEIFSRGGLGVVVGGGFGALAGRQHAVSLWLSQAEQASLALARLRNHALQSSGRLSGGWGGSGLGQAGRAADDDGPSRPSEARRGPSSWLGQLGLDSDTKGAAGQLGGGGGGSGADELGSGAGSKRNWAALAAVEAAVEAAAAWRAGERGRQAAGQGGSLLQNLQTAQQHYAGGGDGGGSRYLGDSDPNQPPALPPASSDAVAVAIIATVSVSVISSETATSVLAVGLVAAAAALGEVARVYDSRGLLEWTPLRQQMWFTKIPPSLQIQMWFTKIPPSLQIQMWFTKIPPSLQIQLKPPCPAVARACAAWLPKSCVTKAGTDWSAGMDAAAPTDVVYQDSTVAADPGLLEWTPLRQQMWFTKIPPSLQIQMWFTKIPPSLQIQMWFTKIPPSLQIQMWFTKIPPSLQIQMWFTKIPPSLQIQLKPPCPAVARACAAWLPKNCVTKAGTDWSAGMDAAAPTDVVYQDSTVAADPGLLEWTPLRQQMWFYQDSTVAADPGLLEWAPLRQQMWFTKIPPSLQIQMWFTKIPPSLQIQMWFYQDSTVAADPGLLEWTPLRQQMWFYQDSTVAADPGLLEWTPLRQQMWFYQDSTVAADPGLLEWTPLRQQMWFYQDSTVAADPGLLEWTPLRQQMWFYQDSTVAADPGLLEWTPLRQQMWFTKIPPSLQIQMWFTKIPPSLQIQMWFTKIPPSLQIQMWFTKIPPSLQIQMWFTKIPPSLQIQLKPPCPAVARACAAWLPKNCVTKAGTDWSAGMDAAAPTDVVYQDSTVAADPGLLEWTPLRQQMWFTKIPPSLQIQMWFTKIPPSLQIQMWFTKIPPSLQIQMWFTKIPPSLQIQMWFTKIPPSLQIQMWFTKIPPSLQIQMWFTKIPPSLQIQMWFTKIPPSLQIQMWFTKIPPSLQIQLKPPCPAVARACAAWLPKNCVTKAGTDWSAGMDAAAPTDVVYQDSTVAADPGLLEWTPLRQQMWFYQDSTVAADPGLLEWTPLRQQMWFYQDSTVAADPGLLEWTPLRQQMWFYQDSTVAADPGLLEWTPLRQQMWFTKIPPSLQIQMWFTKIPPSLQIQMWFTKIPPSLQIQLKPPCPAVARACAAWLPKNCVTKAGTDWSAGMDAAAPTDVVYQDSTVAADPGLLEWTPLRQQMWFYQDSTVAADPGLLEWTPLRQQMWFTKIPPSLQIQLKPPCPAVARACAAWLPKNCVTKAGTDWSAGMDAAAPTDVVYQDSTVAADPGLLEWTPLRQQMWFYQDSTVAADPGLLEWTPLRQQMWFTKIPPSLQIQLKPPCPAVARACAAWLPKNCVTKAGTDWSAGMDAAAPTDVVYQDSTVAADPGLLEWTPLRQQMWFIKIPPSLQIQARCQEKREAEDAGHAVRDTPPRP</sequence>
<evidence type="ECO:0000256" key="1">
    <source>
        <dbReference type="ARBA" id="ARBA00004123"/>
    </source>
</evidence>
<dbReference type="GO" id="GO:0003700">
    <property type="term" value="F:DNA-binding transcription factor activity"/>
    <property type="evidence" value="ECO:0007669"/>
    <property type="project" value="InterPro"/>
</dbReference>
<dbReference type="InterPro" id="IPR001471">
    <property type="entry name" value="AP2/ERF_dom"/>
</dbReference>
<dbReference type="GO" id="GO:0005634">
    <property type="term" value="C:nucleus"/>
    <property type="evidence" value="ECO:0007669"/>
    <property type="project" value="UniProtKB-SubCell"/>
</dbReference>
<comment type="caution">
    <text evidence="9">The sequence shown here is derived from an EMBL/GenBank/DDBJ whole genome shotgun (WGS) entry which is preliminary data.</text>
</comment>
<feature type="region of interest" description="Disordered" evidence="6">
    <location>
        <begin position="1657"/>
        <end position="1677"/>
    </location>
</feature>
<evidence type="ECO:0000256" key="6">
    <source>
        <dbReference type="SAM" id="MobiDB-lite"/>
    </source>
</evidence>
<dbReference type="PROSITE" id="PS51032">
    <property type="entry name" value="AP2_ERF"/>
    <property type="match status" value="1"/>
</dbReference>
<feature type="compositionally biased region" description="Gly residues" evidence="6">
    <location>
        <begin position="365"/>
        <end position="376"/>
    </location>
</feature>
<gene>
    <name evidence="9" type="primary">PLESTB001770</name>
    <name evidence="9" type="ORF">PLESTB_001230900</name>
</gene>
<feature type="compositionally biased region" description="Gly residues" evidence="6">
    <location>
        <begin position="414"/>
        <end position="424"/>
    </location>
</feature>
<evidence type="ECO:0000256" key="2">
    <source>
        <dbReference type="ARBA" id="ARBA00023015"/>
    </source>
</evidence>
<keyword evidence="5" id="KW-0539">Nucleus</keyword>
<evidence type="ECO:0000313" key="9">
    <source>
        <dbReference type="EMBL" id="GLC57474.1"/>
    </source>
</evidence>
<evidence type="ECO:0000313" key="10">
    <source>
        <dbReference type="Proteomes" id="UP001165080"/>
    </source>
</evidence>
<evidence type="ECO:0000256" key="3">
    <source>
        <dbReference type="ARBA" id="ARBA00023125"/>
    </source>
</evidence>
<feature type="compositionally biased region" description="Basic and acidic residues" evidence="6">
    <location>
        <begin position="380"/>
        <end position="394"/>
    </location>
</feature>
<keyword evidence="7" id="KW-0732">Signal</keyword>
<evidence type="ECO:0000259" key="8">
    <source>
        <dbReference type="PROSITE" id="PS51032"/>
    </source>
</evidence>
<keyword evidence="4" id="KW-0804">Transcription</keyword>
<reference evidence="9 10" key="1">
    <citation type="journal article" date="2023" name="Commun. Biol.">
        <title>Reorganization of the ancestral sex-determining regions during the evolution of trioecy in Pleodorina starrii.</title>
        <authorList>
            <person name="Takahashi K."/>
            <person name="Suzuki S."/>
            <person name="Kawai-Toyooka H."/>
            <person name="Yamamoto K."/>
            <person name="Hamaji T."/>
            <person name="Ootsuki R."/>
            <person name="Yamaguchi H."/>
            <person name="Kawachi M."/>
            <person name="Higashiyama T."/>
            <person name="Nozaki H."/>
        </authorList>
    </citation>
    <scope>NUCLEOTIDE SEQUENCE [LARGE SCALE GENOMIC DNA]</scope>
    <source>
        <strain evidence="9 10">NIES-4479</strain>
    </source>
</reference>
<dbReference type="Gene3D" id="3.30.730.10">
    <property type="entry name" value="AP2/ERF domain"/>
    <property type="match status" value="1"/>
</dbReference>
<protein>
    <recommendedName>
        <fullName evidence="8">AP2/ERF domain-containing protein</fullName>
    </recommendedName>
</protein>
<dbReference type="EMBL" id="BRXU01000019">
    <property type="protein sequence ID" value="GLC57474.1"/>
    <property type="molecule type" value="Genomic_DNA"/>
</dbReference>
<keyword evidence="10" id="KW-1185">Reference proteome</keyword>
<feature type="region of interest" description="Disordered" evidence="6">
    <location>
        <begin position="479"/>
        <end position="506"/>
    </location>
</feature>
<dbReference type="GO" id="GO:0003677">
    <property type="term" value="F:DNA binding"/>
    <property type="evidence" value="ECO:0007669"/>
    <property type="project" value="UniProtKB-KW"/>
</dbReference>
<proteinExistence type="predicted"/>